<dbReference type="RefSeq" id="WP_260749923.1">
    <property type="nucleotide sequence ID" value="NZ_CP092109.1"/>
</dbReference>
<evidence type="ECO:0000256" key="7">
    <source>
        <dbReference type="ARBA" id="ARBA00022840"/>
    </source>
</evidence>
<gene>
    <name evidence="10" type="ORF">L9S41_09145</name>
</gene>
<organism evidence="10 11">
    <name type="scientific">Geoalkalibacter halelectricus</name>
    <dbReference type="NCBI Taxonomy" id="2847045"/>
    <lineage>
        <taxon>Bacteria</taxon>
        <taxon>Pseudomonadati</taxon>
        <taxon>Thermodesulfobacteriota</taxon>
        <taxon>Desulfuromonadia</taxon>
        <taxon>Desulfuromonadales</taxon>
        <taxon>Geoalkalibacteraceae</taxon>
        <taxon>Geoalkalibacter</taxon>
    </lineage>
</organism>
<dbReference type="Gene3D" id="1.10.287.130">
    <property type="match status" value="1"/>
</dbReference>
<dbReference type="Gene3D" id="3.30.450.40">
    <property type="match status" value="2"/>
</dbReference>
<dbReference type="PROSITE" id="PS50109">
    <property type="entry name" value="HIS_KIN"/>
    <property type="match status" value="1"/>
</dbReference>
<dbReference type="SMART" id="SM00388">
    <property type="entry name" value="HisKA"/>
    <property type="match status" value="1"/>
</dbReference>
<evidence type="ECO:0000313" key="10">
    <source>
        <dbReference type="EMBL" id="UWZ81546.1"/>
    </source>
</evidence>
<protein>
    <recommendedName>
        <fullName evidence="2">histidine kinase</fullName>
        <ecNumber evidence="2">2.7.13.3</ecNumber>
    </recommendedName>
</protein>
<dbReference type="InterPro" id="IPR003018">
    <property type="entry name" value="GAF"/>
</dbReference>
<dbReference type="InterPro" id="IPR036097">
    <property type="entry name" value="HisK_dim/P_sf"/>
</dbReference>
<dbReference type="Gene3D" id="3.30.565.10">
    <property type="entry name" value="Histidine kinase-like ATPase, C-terminal domain"/>
    <property type="match status" value="1"/>
</dbReference>
<feature type="domain" description="Histidine kinase" evidence="9">
    <location>
        <begin position="545"/>
        <end position="755"/>
    </location>
</feature>
<keyword evidence="11" id="KW-1185">Reference proteome</keyword>
<evidence type="ECO:0000256" key="3">
    <source>
        <dbReference type="ARBA" id="ARBA00022553"/>
    </source>
</evidence>
<dbReference type="PRINTS" id="PR00344">
    <property type="entry name" value="BCTRLSENSOR"/>
</dbReference>
<keyword evidence="6" id="KW-0418">Kinase</keyword>
<dbReference type="InterPro" id="IPR036890">
    <property type="entry name" value="HATPase_C_sf"/>
</dbReference>
<dbReference type="Pfam" id="PF13185">
    <property type="entry name" value="GAF_2"/>
    <property type="match status" value="1"/>
</dbReference>
<dbReference type="Pfam" id="PF02518">
    <property type="entry name" value="HATPase_c"/>
    <property type="match status" value="1"/>
</dbReference>
<dbReference type="Pfam" id="PF00512">
    <property type="entry name" value="HisKA"/>
    <property type="match status" value="1"/>
</dbReference>
<evidence type="ECO:0000259" key="9">
    <source>
        <dbReference type="PROSITE" id="PS50109"/>
    </source>
</evidence>
<dbReference type="SMART" id="SM00065">
    <property type="entry name" value="GAF"/>
    <property type="match status" value="1"/>
</dbReference>
<evidence type="ECO:0000256" key="1">
    <source>
        <dbReference type="ARBA" id="ARBA00000085"/>
    </source>
</evidence>
<proteinExistence type="predicted"/>
<comment type="catalytic activity">
    <reaction evidence="1">
        <text>ATP + protein L-histidine = ADP + protein N-phospho-L-histidine.</text>
        <dbReference type="EC" id="2.7.13.3"/>
    </reaction>
</comment>
<dbReference type="Proteomes" id="UP001060414">
    <property type="component" value="Chromosome"/>
</dbReference>
<evidence type="ECO:0000313" key="11">
    <source>
        <dbReference type="Proteomes" id="UP001060414"/>
    </source>
</evidence>
<name>A0ABY5ZWH9_9BACT</name>
<evidence type="ECO:0000256" key="2">
    <source>
        <dbReference type="ARBA" id="ARBA00012438"/>
    </source>
</evidence>
<dbReference type="SUPFAM" id="SSF47384">
    <property type="entry name" value="Homodimeric domain of signal transducing histidine kinase"/>
    <property type="match status" value="1"/>
</dbReference>
<reference evidence="10" key="1">
    <citation type="journal article" date="2022" name="Environ. Microbiol.">
        <title>Geoalkalibacter halelectricus SAP #1 sp. nov. possessing extracellular electron transfer and mineral#reducing capabilities from a haloalkaline environment.</title>
        <authorList>
            <person name="Yadav S."/>
            <person name="Singh R."/>
            <person name="Sundharam S.S."/>
            <person name="Chaudhary S."/>
            <person name="Krishnamurthi S."/>
            <person name="Patil S.A."/>
        </authorList>
    </citation>
    <scope>NUCLEOTIDE SEQUENCE</scope>
    <source>
        <strain evidence="10">SAP-1</strain>
    </source>
</reference>
<accession>A0ABY5ZWH9</accession>
<keyword evidence="3" id="KW-0597">Phosphoprotein</keyword>
<dbReference type="SUPFAM" id="SSF55781">
    <property type="entry name" value="GAF domain-like"/>
    <property type="match status" value="1"/>
</dbReference>
<dbReference type="InterPro" id="IPR003661">
    <property type="entry name" value="HisK_dim/P_dom"/>
</dbReference>
<keyword evidence="7 10" id="KW-0067">ATP-binding</keyword>
<dbReference type="SMART" id="SM00387">
    <property type="entry name" value="HATPase_c"/>
    <property type="match status" value="1"/>
</dbReference>
<evidence type="ECO:0000256" key="8">
    <source>
        <dbReference type="ARBA" id="ARBA00023012"/>
    </source>
</evidence>
<dbReference type="PANTHER" id="PTHR43065:SF10">
    <property type="entry name" value="PEROXIDE STRESS-ACTIVATED HISTIDINE KINASE MAK3"/>
    <property type="match status" value="1"/>
</dbReference>
<keyword evidence="4" id="KW-0808">Transferase</keyword>
<dbReference type="CDD" id="cd00082">
    <property type="entry name" value="HisKA"/>
    <property type="match status" value="1"/>
</dbReference>
<dbReference type="InterPro" id="IPR003594">
    <property type="entry name" value="HATPase_dom"/>
</dbReference>
<dbReference type="InterPro" id="IPR005467">
    <property type="entry name" value="His_kinase_dom"/>
</dbReference>
<dbReference type="EMBL" id="CP092109">
    <property type="protein sequence ID" value="UWZ81546.1"/>
    <property type="molecule type" value="Genomic_DNA"/>
</dbReference>
<dbReference type="InterPro" id="IPR029016">
    <property type="entry name" value="GAF-like_dom_sf"/>
</dbReference>
<sequence length="761" mass="83534">MDGGSEDLLHRVQRVLCETDLDFCRQALEILKVLASRLPISQASLSLIDAHLANLPAVLRSSGQGCLTPDSADIQPDAGWHPLLDGGTLILPLQQGTRLLGRLGLHGLPHPDALALRQTDLQLICAQLSLLALGELRLQQERRKNTRLRFLTEITRRINQAGSVAQMCAELLATLVREGKVVLAAVYPTTSEADAQPPQVETAVDYRSARACLHQLAAALHAEALGAGRIVQRDQFDQEPFRHLDPPFSALALPLEFNGRILGTLVLIFSNQPQTSALLTPEHDKPFFCDLAVQVAEAWGRISALQSLAQVSRENDRKLREISFLYHISRAMHGTRGLDELVHFILSVTVLPEGPGCERAMIFMINERSRFLQGMLGITHDSSPGAWTPRIAQSDLAQPLVPAEVQLEQKKSALSRLVQQQRLPLDDPRSPVARAAREGRAVLVQAGQDPASAIGDLKLGTHICVPLRGRDRILAVLITDNCTSAMHLDQVDRRFLELFANQVGAAMESAMLVQQIKNAHHDLRVAQENLLQTEKLATLGEFAASVAHELKNPLVCVGGFAQRLLKQVPEQTRAWDYAEIIAREVRRVEDMLNNILSFSKRRMMCFSECNIIEVIGSALTLLSRELTEADITIVQQLDPDIQPIIGDHAQLRQVLINLFSNARDAMSAGGTLTVRAYPSTLRGDPAVTVEVADTGGGIPDDVLRNIFNPFFTTKSGGTGLGLPISHRIMEHHRGTLSVVNNAQGATFTLQLPQARQRFIPA</sequence>
<dbReference type="PANTHER" id="PTHR43065">
    <property type="entry name" value="SENSOR HISTIDINE KINASE"/>
    <property type="match status" value="1"/>
</dbReference>
<dbReference type="EC" id="2.7.13.3" evidence="2"/>
<dbReference type="InterPro" id="IPR004358">
    <property type="entry name" value="Sig_transdc_His_kin-like_C"/>
</dbReference>
<dbReference type="GO" id="GO:0005524">
    <property type="term" value="F:ATP binding"/>
    <property type="evidence" value="ECO:0007669"/>
    <property type="project" value="UniProtKB-KW"/>
</dbReference>
<evidence type="ECO:0000256" key="6">
    <source>
        <dbReference type="ARBA" id="ARBA00022777"/>
    </source>
</evidence>
<keyword evidence="8" id="KW-0902">Two-component regulatory system</keyword>
<evidence type="ECO:0000256" key="5">
    <source>
        <dbReference type="ARBA" id="ARBA00022741"/>
    </source>
</evidence>
<evidence type="ECO:0000256" key="4">
    <source>
        <dbReference type="ARBA" id="ARBA00022679"/>
    </source>
</evidence>
<keyword evidence="5" id="KW-0547">Nucleotide-binding</keyword>
<dbReference type="SUPFAM" id="SSF55874">
    <property type="entry name" value="ATPase domain of HSP90 chaperone/DNA topoisomerase II/histidine kinase"/>
    <property type="match status" value="1"/>
</dbReference>